<dbReference type="Gene3D" id="1.10.12.10">
    <property type="entry name" value="Lyase 2-enoyl-coa Hydratase, Chain A, domain 2"/>
    <property type="match status" value="1"/>
</dbReference>
<dbReference type="GO" id="GO:0006635">
    <property type="term" value="P:fatty acid beta-oxidation"/>
    <property type="evidence" value="ECO:0007669"/>
    <property type="project" value="TreeGrafter"/>
</dbReference>
<name>A0A0H2M809_VARPD</name>
<evidence type="ECO:0000313" key="5">
    <source>
        <dbReference type="EMBL" id="KLN58438.1"/>
    </source>
</evidence>
<reference evidence="5 6" key="1">
    <citation type="submission" date="2015-03" db="EMBL/GenBank/DDBJ databases">
        <title>Genome sequence of Variovorax paradoxus TBEA6.</title>
        <authorList>
            <person name="Poehlein A."/>
            <person name="Schuldes J."/>
            <person name="Wuebbeler J.H."/>
            <person name="Hiessl S."/>
            <person name="Steinbuechel A."/>
            <person name="Daniel R."/>
        </authorList>
    </citation>
    <scope>NUCLEOTIDE SEQUENCE [LARGE SCALE GENOMIC DNA]</scope>
    <source>
        <strain evidence="5 6">TBEA6</strain>
    </source>
</reference>
<dbReference type="RefSeq" id="WP_047783188.1">
    <property type="nucleotide sequence ID" value="NZ_JZWI01000003.1"/>
</dbReference>
<dbReference type="Gene3D" id="3.90.226.10">
    <property type="entry name" value="2-enoyl-CoA Hydratase, Chain A, domain 1"/>
    <property type="match status" value="1"/>
</dbReference>
<dbReference type="CDD" id="cd06558">
    <property type="entry name" value="crotonase-like"/>
    <property type="match status" value="1"/>
</dbReference>
<keyword evidence="2" id="KW-0456">Lyase</keyword>
<dbReference type="InterPro" id="IPR014748">
    <property type="entry name" value="Enoyl-CoA_hydra_C"/>
</dbReference>
<evidence type="ECO:0000256" key="4">
    <source>
        <dbReference type="SAM" id="MobiDB-lite"/>
    </source>
</evidence>
<sequence>MSLKISSHDGVLLITIDRAKQKNALNSAVVQGLYEAWQQFANSDDRVAVLTGDGNDAFSVGSDVHDMPGDIWTSVPNLAVPCSKPVIAAVSGLVVGAGATIALYSDIVVASTSSRFVYPEAKVGLFQGVMGGFPKKLTYGPALEWAITGDSMTAQRAYEIGFVNHVCEPGEQVEKSMELARKIAANAPLVVQTIKSIAQQTLPTSPMESFYPQKAELERIARSEDGKEGMKAFAEKRKPVFRGK</sequence>
<feature type="compositionally biased region" description="Basic and acidic residues" evidence="4">
    <location>
        <begin position="222"/>
        <end position="238"/>
    </location>
</feature>
<dbReference type="Proteomes" id="UP000035170">
    <property type="component" value="Unassembled WGS sequence"/>
</dbReference>
<organism evidence="5 6">
    <name type="scientific">Variovorax paradoxus</name>
    <dbReference type="NCBI Taxonomy" id="34073"/>
    <lineage>
        <taxon>Bacteria</taxon>
        <taxon>Pseudomonadati</taxon>
        <taxon>Pseudomonadota</taxon>
        <taxon>Betaproteobacteria</taxon>
        <taxon>Burkholderiales</taxon>
        <taxon>Comamonadaceae</taxon>
        <taxon>Variovorax</taxon>
    </lineage>
</organism>
<protein>
    <submittedName>
        <fullName evidence="5">Putative enoyl-CoA hydratase</fullName>
    </submittedName>
</protein>
<feature type="region of interest" description="Disordered" evidence="4">
    <location>
        <begin position="222"/>
        <end position="244"/>
    </location>
</feature>
<evidence type="ECO:0000256" key="2">
    <source>
        <dbReference type="ARBA" id="ARBA00023239"/>
    </source>
</evidence>
<dbReference type="PANTHER" id="PTHR11941:SF54">
    <property type="entry name" value="ENOYL-COA HYDRATASE, MITOCHONDRIAL"/>
    <property type="match status" value="1"/>
</dbReference>
<comment type="similarity">
    <text evidence="1 3">Belongs to the enoyl-CoA hydratase/isomerase family.</text>
</comment>
<dbReference type="InterPro" id="IPR029045">
    <property type="entry name" value="ClpP/crotonase-like_dom_sf"/>
</dbReference>
<dbReference type="GO" id="GO:0016829">
    <property type="term" value="F:lyase activity"/>
    <property type="evidence" value="ECO:0007669"/>
    <property type="project" value="UniProtKB-KW"/>
</dbReference>
<evidence type="ECO:0000256" key="1">
    <source>
        <dbReference type="ARBA" id="ARBA00005254"/>
    </source>
</evidence>
<dbReference type="InterPro" id="IPR001753">
    <property type="entry name" value="Enoyl-CoA_hydra/iso"/>
</dbReference>
<gene>
    <name evidence="5" type="ORF">VPARA_05530</name>
</gene>
<accession>A0A0H2M809</accession>
<dbReference type="EMBL" id="JZWI01000003">
    <property type="protein sequence ID" value="KLN58438.1"/>
    <property type="molecule type" value="Genomic_DNA"/>
</dbReference>
<evidence type="ECO:0000313" key="6">
    <source>
        <dbReference type="Proteomes" id="UP000035170"/>
    </source>
</evidence>
<comment type="caution">
    <text evidence="5">The sequence shown here is derived from an EMBL/GenBank/DDBJ whole genome shotgun (WGS) entry which is preliminary data.</text>
</comment>
<dbReference type="PANTHER" id="PTHR11941">
    <property type="entry name" value="ENOYL-COA HYDRATASE-RELATED"/>
    <property type="match status" value="1"/>
</dbReference>
<dbReference type="PROSITE" id="PS00166">
    <property type="entry name" value="ENOYL_COA_HYDRATASE"/>
    <property type="match status" value="1"/>
</dbReference>
<dbReference type="PATRIC" id="fig|34073.19.peg.556"/>
<dbReference type="Pfam" id="PF00378">
    <property type="entry name" value="ECH_1"/>
    <property type="match status" value="1"/>
</dbReference>
<keyword evidence="6" id="KW-1185">Reference proteome</keyword>
<proteinExistence type="inferred from homology"/>
<dbReference type="SMR" id="A0A0H2M809"/>
<dbReference type="InterPro" id="IPR018376">
    <property type="entry name" value="Enoyl-CoA_hyd/isom_CS"/>
</dbReference>
<evidence type="ECO:0000256" key="3">
    <source>
        <dbReference type="RuleBase" id="RU003707"/>
    </source>
</evidence>
<dbReference type="AlphaFoldDB" id="A0A0H2M809"/>
<dbReference type="SUPFAM" id="SSF52096">
    <property type="entry name" value="ClpP/crotonase"/>
    <property type="match status" value="1"/>
</dbReference>